<evidence type="ECO:0000256" key="2">
    <source>
        <dbReference type="ARBA" id="ARBA00022475"/>
    </source>
</evidence>
<dbReference type="RefSeq" id="WP_343973006.1">
    <property type="nucleotide sequence ID" value="NZ_BAAAJG010000003.1"/>
</dbReference>
<feature type="domain" description="MacB-like periplasmic core" evidence="9">
    <location>
        <begin position="21"/>
        <end position="235"/>
    </location>
</feature>
<evidence type="ECO:0000256" key="7">
    <source>
        <dbReference type="SAM" id="Phobius"/>
    </source>
</evidence>
<dbReference type="Pfam" id="PF12704">
    <property type="entry name" value="MacB_PCD"/>
    <property type="match status" value="1"/>
</dbReference>
<dbReference type="EMBL" id="JBHUCP010000048">
    <property type="protein sequence ID" value="MFD1534993.1"/>
    <property type="molecule type" value="Genomic_DNA"/>
</dbReference>
<feature type="domain" description="ABC3 transporter permease C-terminal" evidence="8">
    <location>
        <begin position="276"/>
        <end position="393"/>
    </location>
</feature>
<dbReference type="Proteomes" id="UP001597145">
    <property type="component" value="Unassembled WGS sequence"/>
</dbReference>
<evidence type="ECO:0000313" key="10">
    <source>
        <dbReference type="EMBL" id="MFD1534993.1"/>
    </source>
</evidence>
<evidence type="ECO:0000256" key="3">
    <source>
        <dbReference type="ARBA" id="ARBA00022692"/>
    </source>
</evidence>
<protein>
    <submittedName>
        <fullName evidence="10">ABC transporter permease</fullName>
    </submittedName>
</protein>
<keyword evidence="5 7" id="KW-0472">Membrane</keyword>
<feature type="transmembrane region" description="Helical" evidence="7">
    <location>
        <begin position="363"/>
        <end position="385"/>
    </location>
</feature>
<keyword evidence="2" id="KW-1003">Cell membrane</keyword>
<name>A0ABW4FWR3_9PSEU</name>
<sequence length="402" mass="41607">MNILESARIALSGLRANRLRSLLTTLGIVIGVAAVIVLVALGNGIQSGFNDVFGSLATQITVTPDQGATTARPLTDADAEALDDRTSAPDVASVTPVVGGTALLQTDDGEQYRAAITGSTAGYLEVTDRELLVGRSFDEAQERSNAKVVVLGPNPVAELFAGDAVAALGQELRIGRTSFRVIGVVASDGQQDDVAIMPLGAARSYLLGGGDDVSTIVVRATTVAAVPAALAQVTTILSDRHDIDDPADRDFNAQALQNLLDQSTQFLSFLTLFTSAVAGISLVVGGIGVANIMLVTVTERTREIGIRKAIGARRRAILQQFLLEAMLLAGLGGLMGILIGVGLSTTAAALLPQFVPGFPPPSVSVGSVVLSFSISLLIGLVAGGYPANRAARLRPIEALRYQ</sequence>
<dbReference type="PANTHER" id="PTHR30572">
    <property type="entry name" value="MEMBRANE COMPONENT OF TRANSPORTER-RELATED"/>
    <property type="match status" value="1"/>
</dbReference>
<evidence type="ECO:0000313" key="11">
    <source>
        <dbReference type="Proteomes" id="UP001597145"/>
    </source>
</evidence>
<evidence type="ECO:0000256" key="1">
    <source>
        <dbReference type="ARBA" id="ARBA00004651"/>
    </source>
</evidence>
<dbReference type="InterPro" id="IPR050250">
    <property type="entry name" value="Macrolide_Exporter_MacB"/>
</dbReference>
<gene>
    <name evidence="10" type="ORF">ACFSCY_36840</name>
</gene>
<keyword evidence="4 7" id="KW-1133">Transmembrane helix</keyword>
<feature type="transmembrane region" description="Helical" evidence="7">
    <location>
        <begin position="316"/>
        <end position="343"/>
    </location>
</feature>
<dbReference type="Pfam" id="PF02687">
    <property type="entry name" value="FtsX"/>
    <property type="match status" value="1"/>
</dbReference>
<accession>A0ABW4FWR3</accession>
<proteinExistence type="inferred from homology"/>
<dbReference type="PANTHER" id="PTHR30572:SF4">
    <property type="entry name" value="ABC TRANSPORTER PERMEASE YTRF"/>
    <property type="match status" value="1"/>
</dbReference>
<comment type="subcellular location">
    <subcellularLocation>
        <location evidence="1">Cell membrane</location>
        <topology evidence="1">Multi-pass membrane protein</topology>
    </subcellularLocation>
</comment>
<comment type="similarity">
    <text evidence="6">Belongs to the ABC-4 integral membrane protein family.</text>
</comment>
<dbReference type="InterPro" id="IPR025857">
    <property type="entry name" value="MacB_PCD"/>
</dbReference>
<reference evidence="11" key="1">
    <citation type="journal article" date="2019" name="Int. J. Syst. Evol. Microbiol.">
        <title>The Global Catalogue of Microorganisms (GCM) 10K type strain sequencing project: providing services to taxonomists for standard genome sequencing and annotation.</title>
        <authorList>
            <consortium name="The Broad Institute Genomics Platform"/>
            <consortium name="The Broad Institute Genome Sequencing Center for Infectious Disease"/>
            <person name="Wu L."/>
            <person name="Ma J."/>
        </authorList>
    </citation>
    <scope>NUCLEOTIDE SEQUENCE [LARGE SCALE GENOMIC DNA]</scope>
    <source>
        <strain evidence="11">JCM 12165</strain>
    </source>
</reference>
<feature type="transmembrane region" description="Helical" evidence="7">
    <location>
        <begin position="21"/>
        <end position="41"/>
    </location>
</feature>
<evidence type="ECO:0000259" key="9">
    <source>
        <dbReference type="Pfam" id="PF12704"/>
    </source>
</evidence>
<keyword evidence="11" id="KW-1185">Reference proteome</keyword>
<dbReference type="InterPro" id="IPR003838">
    <property type="entry name" value="ABC3_permease_C"/>
</dbReference>
<evidence type="ECO:0000256" key="5">
    <source>
        <dbReference type="ARBA" id="ARBA00023136"/>
    </source>
</evidence>
<evidence type="ECO:0000259" key="8">
    <source>
        <dbReference type="Pfam" id="PF02687"/>
    </source>
</evidence>
<feature type="transmembrane region" description="Helical" evidence="7">
    <location>
        <begin position="266"/>
        <end position="295"/>
    </location>
</feature>
<comment type="caution">
    <text evidence="10">The sequence shown here is derived from an EMBL/GenBank/DDBJ whole genome shotgun (WGS) entry which is preliminary data.</text>
</comment>
<evidence type="ECO:0000256" key="4">
    <source>
        <dbReference type="ARBA" id="ARBA00022989"/>
    </source>
</evidence>
<evidence type="ECO:0000256" key="6">
    <source>
        <dbReference type="ARBA" id="ARBA00038076"/>
    </source>
</evidence>
<organism evidence="10 11">
    <name type="scientific">Pseudonocardia aurantiaca</name>
    <dbReference type="NCBI Taxonomy" id="75290"/>
    <lineage>
        <taxon>Bacteria</taxon>
        <taxon>Bacillati</taxon>
        <taxon>Actinomycetota</taxon>
        <taxon>Actinomycetes</taxon>
        <taxon>Pseudonocardiales</taxon>
        <taxon>Pseudonocardiaceae</taxon>
        <taxon>Pseudonocardia</taxon>
    </lineage>
</organism>
<keyword evidence="3 7" id="KW-0812">Transmembrane</keyword>